<evidence type="ECO:0000256" key="1">
    <source>
        <dbReference type="SAM" id="Coils"/>
    </source>
</evidence>
<dbReference type="AlphaFoldDB" id="A0A7S4T0T9"/>
<proteinExistence type="predicted"/>
<evidence type="ECO:0000256" key="2">
    <source>
        <dbReference type="SAM" id="MobiDB-lite"/>
    </source>
</evidence>
<dbReference type="EMBL" id="HBNR01083900">
    <property type="protein sequence ID" value="CAE4661413.1"/>
    <property type="molecule type" value="Transcribed_RNA"/>
</dbReference>
<feature type="compositionally biased region" description="Basic and acidic residues" evidence="2">
    <location>
        <begin position="133"/>
        <end position="147"/>
    </location>
</feature>
<protein>
    <submittedName>
        <fullName evidence="3">Uncharacterized protein</fullName>
    </submittedName>
</protein>
<feature type="coiled-coil region" evidence="1">
    <location>
        <begin position="18"/>
        <end position="62"/>
    </location>
</feature>
<name>A0A7S4T0T9_9DINO</name>
<accession>A0A7S4T0T9</accession>
<gene>
    <name evidence="3" type="ORF">AMON00008_LOCUS60081</name>
</gene>
<feature type="region of interest" description="Disordered" evidence="2">
    <location>
        <begin position="119"/>
        <end position="147"/>
    </location>
</feature>
<keyword evidence="1" id="KW-0175">Coiled coil</keyword>
<sequence length="252" mass="27062">MTKKTEKEAESDKLGAKIDSMTARSSQLKEEAAALQKALADLAASQAELTKLRQKEKQAYEQSKPEMEAGLEGVKMALKILREYYAKEDKAHSAAEGAGASVIGLLEVVESDFAKTLAEMSATESASEAEYEQETKESEIEKATKSKSVEYKTKEYKQLDAAAAEASSDRDGVQAELTAVLDYNKHLLDACSAKAETYGERKARREAELAGLKEAMSILESQAVLLQRGAAGRRLGRGLRHGGAGAQLAAGA</sequence>
<organism evidence="3">
    <name type="scientific">Alexandrium monilatum</name>
    <dbReference type="NCBI Taxonomy" id="311494"/>
    <lineage>
        <taxon>Eukaryota</taxon>
        <taxon>Sar</taxon>
        <taxon>Alveolata</taxon>
        <taxon>Dinophyceae</taxon>
        <taxon>Gonyaulacales</taxon>
        <taxon>Pyrocystaceae</taxon>
        <taxon>Alexandrium</taxon>
    </lineage>
</organism>
<evidence type="ECO:0000313" key="3">
    <source>
        <dbReference type="EMBL" id="CAE4661413.1"/>
    </source>
</evidence>
<reference evidence="3" key="1">
    <citation type="submission" date="2021-01" db="EMBL/GenBank/DDBJ databases">
        <authorList>
            <person name="Corre E."/>
            <person name="Pelletier E."/>
            <person name="Niang G."/>
            <person name="Scheremetjew M."/>
            <person name="Finn R."/>
            <person name="Kale V."/>
            <person name="Holt S."/>
            <person name="Cochrane G."/>
            <person name="Meng A."/>
            <person name="Brown T."/>
            <person name="Cohen L."/>
        </authorList>
    </citation>
    <scope>NUCLEOTIDE SEQUENCE</scope>
    <source>
        <strain evidence="3">CCMP3105</strain>
    </source>
</reference>